<keyword evidence="10" id="KW-1185">Reference proteome</keyword>
<protein>
    <submittedName>
        <fullName evidence="9">Response regulator transcription factor</fullName>
    </submittedName>
</protein>
<dbReference type="InterPro" id="IPR016032">
    <property type="entry name" value="Sig_transdc_resp-reg_C-effctor"/>
</dbReference>
<dbReference type="PRINTS" id="PR00038">
    <property type="entry name" value="HTHLUXR"/>
</dbReference>
<evidence type="ECO:0000313" key="9">
    <source>
        <dbReference type="EMBL" id="TKV60679.1"/>
    </source>
</evidence>
<dbReference type="Pfam" id="PF00196">
    <property type="entry name" value="GerE"/>
    <property type="match status" value="1"/>
</dbReference>
<dbReference type="PROSITE" id="PS50043">
    <property type="entry name" value="HTH_LUXR_2"/>
    <property type="match status" value="1"/>
</dbReference>
<dbReference type="GO" id="GO:0000160">
    <property type="term" value="P:phosphorelay signal transduction system"/>
    <property type="evidence" value="ECO:0007669"/>
    <property type="project" value="InterPro"/>
</dbReference>
<dbReference type="EMBL" id="SZZH01000001">
    <property type="protein sequence ID" value="TKV60679.1"/>
    <property type="molecule type" value="Genomic_DNA"/>
</dbReference>
<dbReference type="InterPro" id="IPR011006">
    <property type="entry name" value="CheY-like_superfamily"/>
</dbReference>
<dbReference type="InterPro" id="IPR036388">
    <property type="entry name" value="WH-like_DNA-bd_sf"/>
</dbReference>
<gene>
    <name evidence="9" type="ORF">FDO65_03020</name>
</gene>
<evidence type="ECO:0000313" key="10">
    <source>
        <dbReference type="Proteomes" id="UP000306985"/>
    </source>
</evidence>
<sequence length="242" mass="25265">MDRDGGDPLLTARRSTVGPSKPPRLDGAVDDVTVLVVDDHRSFGDLLAAALSTVPAMRCLGTATTAAEGVDLAARLRPDVVVMDIEMPGQDGLTATRRILAATPGTAVAVMTAHRDPQWVSRAAQAGASGFIPKDGSLTEMIGVLRSLTPGQMVVAPSTFARTTVVTDARHDGPRLTERELEVLRLLGTGLTAAGIGRVLGISLNTSRGYIKTLHSKLGVTTQLEAVVRAQHLGLIGAPSRP</sequence>
<evidence type="ECO:0000256" key="6">
    <source>
        <dbReference type="SAM" id="MobiDB-lite"/>
    </source>
</evidence>
<dbReference type="InterPro" id="IPR001789">
    <property type="entry name" value="Sig_transdc_resp-reg_receiver"/>
</dbReference>
<dbReference type="Proteomes" id="UP000306985">
    <property type="component" value="Unassembled WGS sequence"/>
</dbReference>
<dbReference type="InterPro" id="IPR039420">
    <property type="entry name" value="WalR-like"/>
</dbReference>
<evidence type="ECO:0000256" key="5">
    <source>
        <dbReference type="PROSITE-ProRule" id="PRU00169"/>
    </source>
</evidence>
<dbReference type="Gene3D" id="1.10.10.10">
    <property type="entry name" value="Winged helix-like DNA-binding domain superfamily/Winged helix DNA-binding domain"/>
    <property type="match status" value="1"/>
</dbReference>
<dbReference type="GO" id="GO:0003677">
    <property type="term" value="F:DNA binding"/>
    <property type="evidence" value="ECO:0007669"/>
    <property type="project" value="UniProtKB-KW"/>
</dbReference>
<dbReference type="CDD" id="cd17535">
    <property type="entry name" value="REC_NarL-like"/>
    <property type="match status" value="1"/>
</dbReference>
<dbReference type="GO" id="GO:0006355">
    <property type="term" value="P:regulation of DNA-templated transcription"/>
    <property type="evidence" value="ECO:0007669"/>
    <property type="project" value="InterPro"/>
</dbReference>
<organism evidence="9 10">
    <name type="scientific">Nakamurella flava</name>
    <dbReference type="NCBI Taxonomy" id="2576308"/>
    <lineage>
        <taxon>Bacteria</taxon>
        <taxon>Bacillati</taxon>
        <taxon>Actinomycetota</taxon>
        <taxon>Actinomycetes</taxon>
        <taxon>Nakamurellales</taxon>
        <taxon>Nakamurellaceae</taxon>
        <taxon>Nakamurella</taxon>
    </lineage>
</organism>
<keyword evidence="4" id="KW-0804">Transcription</keyword>
<evidence type="ECO:0000256" key="4">
    <source>
        <dbReference type="ARBA" id="ARBA00023163"/>
    </source>
</evidence>
<dbReference type="AlphaFoldDB" id="A0A4U6QK96"/>
<dbReference type="Gene3D" id="3.40.50.2300">
    <property type="match status" value="1"/>
</dbReference>
<comment type="caution">
    <text evidence="9">The sequence shown here is derived from an EMBL/GenBank/DDBJ whole genome shotgun (WGS) entry which is preliminary data.</text>
</comment>
<dbReference type="SMART" id="SM00421">
    <property type="entry name" value="HTH_LUXR"/>
    <property type="match status" value="1"/>
</dbReference>
<evidence type="ECO:0000256" key="1">
    <source>
        <dbReference type="ARBA" id="ARBA00022553"/>
    </source>
</evidence>
<feature type="domain" description="Response regulatory" evidence="8">
    <location>
        <begin position="33"/>
        <end position="149"/>
    </location>
</feature>
<dbReference type="InterPro" id="IPR058245">
    <property type="entry name" value="NreC/VraR/RcsB-like_REC"/>
</dbReference>
<reference evidence="9 10" key="1">
    <citation type="submission" date="2019-05" db="EMBL/GenBank/DDBJ databases">
        <title>Nakamurella sp. N5BH11, whole genome shotgun sequence.</title>
        <authorList>
            <person name="Tuo L."/>
        </authorList>
    </citation>
    <scope>NUCLEOTIDE SEQUENCE [LARGE SCALE GENOMIC DNA]</scope>
    <source>
        <strain evidence="9 10">N5BH11</strain>
    </source>
</reference>
<dbReference type="SMART" id="SM00448">
    <property type="entry name" value="REC"/>
    <property type="match status" value="1"/>
</dbReference>
<evidence type="ECO:0000256" key="2">
    <source>
        <dbReference type="ARBA" id="ARBA00023015"/>
    </source>
</evidence>
<accession>A0A4U6QK96</accession>
<dbReference type="Pfam" id="PF00072">
    <property type="entry name" value="Response_reg"/>
    <property type="match status" value="1"/>
</dbReference>
<feature type="region of interest" description="Disordered" evidence="6">
    <location>
        <begin position="1"/>
        <end position="25"/>
    </location>
</feature>
<dbReference type="SUPFAM" id="SSF46894">
    <property type="entry name" value="C-terminal effector domain of the bipartite response regulators"/>
    <property type="match status" value="1"/>
</dbReference>
<dbReference type="OrthoDB" id="2878275at2"/>
<dbReference type="RefSeq" id="WP_137447982.1">
    <property type="nucleotide sequence ID" value="NZ_SZZH01000001.1"/>
</dbReference>
<evidence type="ECO:0000256" key="3">
    <source>
        <dbReference type="ARBA" id="ARBA00023125"/>
    </source>
</evidence>
<keyword evidence="1 5" id="KW-0597">Phosphoprotein</keyword>
<proteinExistence type="predicted"/>
<evidence type="ECO:0000259" key="7">
    <source>
        <dbReference type="PROSITE" id="PS50043"/>
    </source>
</evidence>
<name>A0A4U6QK96_9ACTN</name>
<dbReference type="CDD" id="cd06170">
    <property type="entry name" value="LuxR_C_like"/>
    <property type="match status" value="1"/>
</dbReference>
<dbReference type="PANTHER" id="PTHR43214">
    <property type="entry name" value="TWO-COMPONENT RESPONSE REGULATOR"/>
    <property type="match status" value="1"/>
</dbReference>
<dbReference type="PROSITE" id="PS50110">
    <property type="entry name" value="RESPONSE_REGULATORY"/>
    <property type="match status" value="1"/>
</dbReference>
<evidence type="ECO:0000259" key="8">
    <source>
        <dbReference type="PROSITE" id="PS50110"/>
    </source>
</evidence>
<feature type="domain" description="HTH luxR-type" evidence="7">
    <location>
        <begin position="169"/>
        <end position="234"/>
    </location>
</feature>
<keyword evidence="2" id="KW-0805">Transcription regulation</keyword>
<feature type="modified residue" description="4-aspartylphosphate" evidence="5">
    <location>
        <position position="84"/>
    </location>
</feature>
<dbReference type="SUPFAM" id="SSF52172">
    <property type="entry name" value="CheY-like"/>
    <property type="match status" value="1"/>
</dbReference>
<keyword evidence="3" id="KW-0238">DNA-binding</keyword>
<dbReference type="InterPro" id="IPR000792">
    <property type="entry name" value="Tscrpt_reg_LuxR_C"/>
</dbReference>
<dbReference type="PANTHER" id="PTHR43214:SF24">
    <property type="entry name" value="TRANSCRIPTIONAL REGULATORY PROTEIN NARL-RELATED"/>
    <property type="match status" value="1"/>
</dbReference>